<accession>A0ACC2ETT8</accession>
<reference evidence="2" key="1">
    <citation type="journal article" date="2024" name="Proc. Natl. Acad. Sci. U.S.A.">
        <title>Extraordinary preservation of gene collinearity over three hundred million years revealed in homosporous lycophytes.</title>
        <authorList>
            <person name="Li C."/>
            <person name="Wickell D."/>
            <person name="Kuo L.Y."/>
            <person name="Chen X."/>
            <person name="Nie B."/>
            <person name="Liao X."/>
            <person name="Peng D."/>
            <person name="Ji J."/>
            <person name="Jenkins J."/>
            <person name="Williams M."/>
            <person name="Shu S."/>
            <person name="Plott C."/>
            <person name="Barry K."/>
            <person name="Rajasekar S."/>
            <person name="Grimwood J."/>
            <person name="Han X."/>
            <person name="Sun S."/>
            <person name="Hou Z."/>
            <person name="He W."/>
            <person name="Dai G."/>
            <person name="Sun C."/>
            <person name="Schmutz J."/>
            <person name="Leebens-Mack J.H."/>
            <person name="Li F.W."/>
            <person name="Wang L."/>
        </authorList>
    </citation>
    <scope>NUCLEOTIDE SEQUENCE [LARGE SCALE GENOMIC DNA]</scope>
    <source>
        <strain evidence="2">cv. PW_Plant_1</strain>
    </source>
</reference>
<proteinExistence type="predicted"/>
<gene>
    <name evidence="1" type="ORF">O6H91_01G093600</name>
</gene>
<comment type="caution">
    <text evidence="1">The sequence shown here is derived from an EMBL/GenBank/DDBJ whole genome shotgun (WGS) entry which is preliminary data.</text>
</comment>
<evidence type="ECO:0000313" key="2">
    <source>
        <dbReference type="Proteomes" id="UP001162992"/>
    </source>
</evidence>
<organism evidence="1 2">
    <name type="scientific">Diphasiastrum complanatum</name>
    <name type="common">Issler's clubmoss</name>
    <name type="synonym">Lycopodium complanatum</name>
    <dbReference type="NCBI Taxonomy" id="34168"/>
    <lineage>
        <taxon>Eukaryota</taxon>
        <taxon>Viridiplantae</taxon>
        <taxon>Streptophyta</taxon>
        <taxon>Embryophyta</taxon>
        <taxon>Tracheophyta</taxon>
        <taxon>Lycopodiopsida</taxon>
        <taxon>Lycopodiales</taxon>
        <taxon>Lycopodiaceae</taxon>
        <taxon>Lycopodioideae</taxon>
        <taxon>Diphasiastrum</taxon>
    </lineage>
</organism>
<keyword evidence="2" id="KW-1185">Reference proteome</keyword>
<sequence length="905" mass="100469">MPHHFQGVDNNCVPPLNSKYGGDVFQHDTLQNKYEKAPESRERVVVAVDGSKDITKHALEWALVNAVESEDKITVLALIPAAWSARGKSVLGALFKKTYKSVDSKDSDKEVEEFKIREAISGVVQQMRRQIDAKKVVVEVEVISALTRGATAREAKRLCATWIVIDRHLKEEGKCCLEELDSNIVIVTPSTPTILRLNLKPKSTNPHLKAIDSSIVLPDVNVTNSTSNQAIASMSSEAWTPLTATTLSNNSMSSSEPNSPSRSSDFSNYALSETSSVWKMVLDMNSGFDTKTKAQKDNQFLDETPIHSLSNSGTTPDISPLSSPELFSRNFSEQPEEPSLEKRLLTKVRRPMERTSQNSLDEQIKHSSSFMVGSNSWVSPPVSPLLTASSSLPSNLSFRHHENSPSFRKGILKEGALQTPRLLTMKHTGIPLSQNSSPAKFSTKLFPDFVANDALQEADSDVKRAFRKALTFPNPSCEGNDKIKQSSEKARSKLRLDYSTQVNPQQPLTTVHDRLLTRRTTADSPPLCSICQHKSPTFGQPPKNFSFNELELATNYFSSDNFLAEGGYGSVHRGVLPNGQTVAVKQHKLASSQGAKEFCSEVEILSCAQHRNLVMLIGFCIEDSRQLLVYEYVCNGSLDAHLYGRGKPPLKWPARQKIAIGAARGLRYLHEECRVGCIVHRDMRPNNILLTHDFQPMVGDFGLARWQPDGDLGVETRVIGAFGYLAPEYIQSGQITEKADVYSFGIVLLELISGRKAIDIAQPKGQHCLTEWARPLLAKQSYHDLIDPQLKNEVSSTDISCMLQAASLCICQDPHSRPKMSKVLRVLEGDMTIPSPTCSPVEPSYMTSQFKERRRFNRRFVSTEGNKSMGDHQTFSTNGNGPFVPIHRHGRFSTDGREVLMISDQ</sequence>
<dbReference type="EMBL" id="CM055092">
    <property type="protein sequence ID" value="KAJ7569780.1"/>
    <property type="molecule type" value="Genomic_DNA"/>
</dbReference>
<protein>
    <submittedName>
        <fullName evidence="1">Uncharacterized protein</fullName>
    </submittedName>
</protein>
<name>A0ACC2ETT8_DIPCM</name>
<evidence type="ECO:0000313" key="1">
    <source>
        <dbReference type="EMBL" id="KAJ7569780.1"/>
    </source>
</evidence>
<dbReference type="Proteomes" id="UP001162992">
    <property type="component" value="Chromosome 1"/>
</dbReference>